<name>A0ABY1C286_9FIRM</name>
<feature type="region of interest" description="Disordered" evidence="1">
    <location>
        <begin position="1"/>
        <end position="68"/>
    </location>
</feature>
<proteinExistence type="predicted"/>
<dbReference type="Proteomes" id="UP000198970">
    <property type="component" value="Chromosome I"/>
</dbReference>
<feature type="compositionally biased region" description="Polar residues" evidence="1">
    <location>
        <begin position="1"/>
        <end position="13"/>
    </location>
</feature>
<protein>
    <submittedName>
        <fullName evidence="2">Uncharacterized protein</fullName>
    </submittedName>
</protein>
<sequence length="266" mass="29336">MGTSTRNKGQSGHTPLVPSWLEEDDIEGQTQSDEQIPQDGDENRFSGPRKSFTQYVNGGGRDGSSMRSSVSRYISHSLGGSYRATTRLGSARSSTAKLYNILYTLSGSNGVRKVGQQLSLNNLTNLPASEFFVEIALFICPDGGPNDEGIARAAYYDAIAENPELYGKLTEELTAEDCFSVLQNYMEKVVLEHVINDIANKTIVLPDDIDQVSNIEKKLEQLIKQGISDACAEVTQNKIEMTGDKAQEITDSIYQRTYEILESQED</sequence>
<evidence type="ECO:0000256" key="1">
    <source>
        <dbReference type="SAM" id="MobiDB-lite"/>
    </source>
</evidence>
<dbReference type="InterPro" id="IPR049675">
    <property type="entry name" value="QatB"/>
</dbReference>
<gene>
    <name evidence="2" type="ORF">SAMN02745906_0365</name>
</gene>
<dbReference type="RefSeq" id="WP_100041386.1">
    <property type="nucleotide sequence ID" value="NZ_LT630003.1"/>
</dbReference>
<dbReference type="NCBIfam" id="NF041924">
    <property type="entry name" value="QatB"/>
    <property type="match status" value="1"/>
</dbReference>
<organism evidence="2 3">
    <name type="scientific">Lacrimispora sphenoides JCM 1415</name>
    <dbReference type="NCBI Taxonomy" id="1297793"/>
    <lineage>
        <taxon>Bacteria</taxon>
        <taxon>Bacillati</taxon>
        <taxon>Bacillota</taxon>
        <taxon>Clostridia</taxon>
        <taxon>Lachnospirales</taxon>
        <taxon>Lachnospiraceae</taxon>
        <taxon>Lacrimispora</taxon>
    </lineage>
</organism>
<accession>A0ABY1C286</accession>
<evidence type="ECO:0000313" key="3">
    <source>
        <dbReference type="Proteomes" id="UP000198970"/>
    </source>
</evidence>
<reference evidence="2 3" key="1">
    <citation type="submission" date="2016-10" db="EMBL/GenBank/DDBJ databases">
        <authorList>
            <person name="Varghese N."/>
            <person name="Submissions S."/>
        </authorList>
    </citation>
    <scope>NUCLEOTIDE SEQUENCE [LARGE SCALE GENOMIC DNA]</scope>
    <source>
        <strain evidence="2 3">ATCC 19403</strain>
    </source>
</reference>
<keyword evidence="3" id="KW-1185">Reference proteome</keyword>
<evidence type="ECO:0000313" key="2">
    <source>
        <dbReference type="EMBL" id="SET56064.1"/>
    </source>
</evidence>
<dbReference type="EMBL" id="LT630003">
    <property type="protein sequence ID" value="SET56064.1"/>
    <property type="molecule type" value="Genomic_DNA"/>
</dbReference>